<feature type="region of interest" description="Disordered" evidence="1">
    <location>
        <begin position="858"/>
        <end position="879"/>
    </location>
</feature>
<feature type="region of interest" description="Disordered" evidence="1">
    <location>
        <begin position="431"/>
        <end position="494"/>
    </location>
</feature>
<comment type="caution">
    <text evidence="2">The sequence shown here is derived from an EMBL/GenBank/DDBJ whole genome shotgun (WGS) entry which is preliminary data.</text>
</comment>
<proteinExistence type="predicted"/>
<feature type="compositionally biased region" description="Basic and acidic residues" evidence="1">
    <location>
        <begin position="120"/>
        <end position="140"/>
    </location>
</feature>
<feature type="compositionally biased region" description="Basic and acidic residues" evidence="1">
    <location>
        <begin position="96"/>
        <end position="112"/>
    </location>
</feature>
<organism evidence="2 3">
    <name type="scientific">Nocardia rhizosphaerihabitans</name>
    <dbReference type="NCBI Taxonomy" id="1691570"/>
    <lineage>
        <taxon>Bacteria</taxon>
        <taxon>Bacillati</taxon>
        <taxon>Actinomycetota</taxon>
        <taxon>Actinomycetes</taxon>
        <taxon>Mycobacteriales</taxon>
        <taxon>Nocardiaceae</taxon>
        <taxon>Nocardia</taxon>
    </lineage>
</organism>
<dbReference type="Proteomes" id="UP000658127">
    <property type="component" value="Unassembled WGS sequence"/>
</dbReference>
<feature type="region of interest" description="Disordered" evidence="1">
    <location>
        <begin position="627"/>
        <end position="811"/>
    </location>
</feature>
<feature type="region of interest" description="Disordered" evidence="1">
    <location>
        <begin position="316"/>
        <end position="392"/>
    </location>
</feature>
<gene>
    <name evidence="2" type="ORF">GCM10011610_08360</name>
</gene>
<keyword evidence="3" id="KW-1185">Reference proteome</keyword>
<accession>A0ABQ2K4W3</accession>
<dbReference type="RefSeq" id="WP_189023911.1">
    <property type="nucleotide sequence ID" value="NZ_BMNE01000001.1"/>
</dbReference>
<feature type="compositionally biased region" description="Basic and acidic residues" evidence="1">
    <location>
        <begin position="650"/>
        <end position="667"/>
    </location>
</feature>
<feature type="compositionally biased region" description="Polar residues" evidence="1">
    <location>
        <begin position="738"/>
        <end position="755"/>
    </location>
</feature>
<name>A0ABQ2K4W3_9NOCA</name>
<feature type="region of interest" description="Disordered" evidence="1">
    <location>
        <begin position="170"/>
        <end position="289"/>
    </location>
</feature>
<protein>
    <submittedName>
        <fullName evidence="2">Uncharacterized protein</fullName>
    </submittedName>
</protein>
<sequence length="879" mass="88019">MNHAEHDESIGSMLASIAAALREVSDKLDIVAARVQQEVPPFPADEDIPDQTRIRRLESWAFHASQDISRLSSRLDALDGGEAEQAPPRAGRGTRSRREVREAAEAAERAAADLDEGAAEPDRAVRPPLERRNSRTDHLGDPTWPITVAPVPRPSAAFESAGEVAALLGSEGAPRSPFTAPEAQSRPGRVAVQAEGSAGGSTVPPTGRVSTVSAVDTASRGVSVSDDSAEARTQNGTPVTVNGAQPIDRAQRLNGARSADAAVNGARAEERPTLNGAASNGAQAPNGAAPLRTTQAANGAGTVNGVATIDGAEPLEARPLNPAAPQVGEAVSTPARDAVPAQDGGTQPAVAGGAESAPVATAAGGTSNSISGDDIGVAESDPAAGGRGSDDAEITVPSRVAAQSVTGSGHQGAVRADDSVIQSLEWQVTQRLSSNGSGQGGWTDRAGRNADSGEGAGSNSVLGRDGASSGTRSDDSATLGSSSLPGSAEVGDVVRGGDVTLSGITGDQANTAAMNAMPEGRADIGQRPGVERAQPVGRPAEGTAASVGDAGARPGAPEALSSTGIDATGGDTSRAVTDPRSSGLTAGGRTGPAANGYSANGFGVPVTATPTPTSGSTANGIHWTFTDEDATLPTPSRNGHARNGFTGGDSPHRTESIFDDFTPRERLTTTPSGDEAPTPAGPPARLSAPKSHADTGTNGFDAATPSLDPALPHGNSPDLGTPAGGNASTNGRDEHTLHTATEFGTSQNLGASTNGRGELTHGAPADFGGSANSNGFADGRGPASFDPALDHGTQSDFGAPTSAGDVAPVTSPLDRVVTDPAPPTATDAAGLTVTGTFRAFDIERAHVDKLQAMLDELKRSAGLPPGRRDAFGPPTTEAG</sequence>
<feature type="compositionally biased region" description="Polar residues" evidence="1">
    <location>
        <begin position="208"/>
        <end position="243"/>
    </location>
</feature>
<dbReference type="EMBL" id="BMNE01000001">
    <property type="protein sequence ID" value="GGN69765.1"/>
    <property type="molecule type" value="Genomic_DNA"/>
</dbReference>
<evidence type="ECO:0000256" key="1">
    <source>
        <dbReference type="SAM" id="MobiDB-lite"/>
    </source>
</evidence>
<feature type="compositionally biased region" description="Polar residues" evidence="1">
    <location>
        <begin position="468"/>
        <end position="485"/>
    </location>
</feature>
<feature type="region of interest" description="Disordered" evidence="1">
    <location>
        <begin position="76"/>
        <end position="150"/>
    </location>
</feature>
<feature type="compositionally biased region" description="Polar residues" evidence="1">
    <location>
        <begin position="560"/>
        <end position="584"/>
    </location>
</feature>
<feature type="region of interest" description="Disordered" evidence="1">
    <location>
        <begin position="531"/>
        <end position="596"/>
    </location>
</feature>
<evidence type="ECO:0000313" key="3">
    <source>
        <dbReference type="Proteomes" id="UP000658127"/>
    </source>
</evidence>
<evidence type="ECO:0000313" key="2">
    <source>
        <dbReference type="EMBL" id="GGN69765.1"/>
    </source>
</evidence>
<reference evidence="3" key="1">
    <citation type="journal article" date="2019" name="Int. J. Syst. Evol. Microbiol.">
        <title>The Global Catalogue of Microorganisms (GCM) 10K type strain sequencing project: providing services to taxonomists for standard genome sequencing and annotation.</title>
        <authorList>
            <consortium name="The Broad Institute Genomics Platform"/>
            <consortium name="The Broad Institute Genome Sequencing Center for Infectious Disease"/>
            <person name="Wu L."/>
            <person name="Ma J."/>
        </authorList>
    </citation>
    <scope>NUCLEOTIDE SEQUENCE [LARGE SCALE GENOMIC DNA]</scope>
    <source>
        <strain evidence="3">CGMCC 4.7329</strain>
    </source>
</reference>